<keyword evidence="2" id="KW-1185">Reference proteome</keyword>
<sequence length="68" mass="8005">MKGKGKDELGRDSFMLVRFPRDEGRDPSRLFSERSKTLRLVRFDMPSGIELSRELFRRLSTREKKTTG</sequence>
<dbReference type="Proteomes" id="UP000694240">
    <property type="component" value="Chromosome 8"/>
</dbReference>
<gene>
    <name evidence="1" type="ORF">ISN45_Aa03g003820</name>
</gene>
<name>A0A8T2APF9_9BRAS</name>
<evidence type="ECO:0000313" key="1">
    <source>
        <dbReference type="EMBL" id="KAG7575933.1"/>
    </source>
</evidence>
<accession>A0A8T2APF9</accession>
<organism evidence="1 2">
    <name type="scientific">Arabidopsis thaliana x Arabidopsis arenosa</name>
    <dbReference type="NCBI Taxonomy" id="1240361"/>
    <lineage>
        <taxon>Eukaryota</taxon>
        <taxon>Viridiplantae</taxon>
        <taxon>Streptophyta</taxon>
        <taxon>Embryophyta</taxon>
        <taxon>Tracheophyta</taxon>
        <taxon>Spermatophyta</taxon>
        <taxon>Magnoliopsida</taxon>
        <taxon>eudicotyledons</taxon>
        <taxon>Gunneridae</taxon>
        <taxon>Pentapetalae</taxon>
        <taxon>rosids</taxon>
        <taxon>malvids</taxon>
        <taxon>Brassicales</taxon>
        <taxon>Brassicaceae</taxon>
        <taxon>Camelineae</taxon>
        <taxon>Arabidopsis</taxon>
    </lineage>
</organism>
<proteinExistence type="predicted"/>
<dbReference type="AlphaFoldDB" id="A0A8T2APF9"/>
<reference evidence="1 2" key="1">
    <citation type="submission" date="2020-12" db="EMBL/GenBank/DDBJ databases">
        <title>Concerted genomic and epigenomic changes stabilize Arabidopsis allopolyploids.</title>
        <authorList>
            <person name="Chen Z."/>
        </authorList>
    </citation>
    <scope>NUCLEOTIDE SEQUENCE [LARGE SCALE GENOMIC DNA]</scope>
    <source>
        <strain evidence="1">Allo738</strain>
        <tissue evidence="1">Leaf</tissue>
    </source>
</reference>
<comment type="caution">
    <text evidence="1">The sequence shown here is derived from an EMBL/GenBank/DDBJ whole genome shotgun (WGS) entry which is preliminary data.</text>
</comment>
<protein>
    <submittedName>
        <fullName evidence="1">Uncharacterized protein</fullName>
    </submittedName>
</protein>
<dbReference type="EMBL" id="JAEFBK010000008">
    <property type="protein sequence ID" value="KAG7575933.1"/>
    <property type="molecule type" value="Genomic_DNA"/>
</dbReference>
<feature type="non-terminal residue" evidence="1">
    <location>
        <position position="68"/>
    </location>
</feature>
<evidence type="ECO:0000313" key="2">
    <source>
        <dbReference type="Proteomes" id="UP000694240"/>
    </source>
</evidence>